<dbReference type="AlphaFoldDB" id="A0A9W8G6J9"/>
<evidence type="ECO:0000313" key="1">
    <source>
        <dbReference type="EMBL" id="KAJ2680129.1"/>
    </source>
</evidence>
<dbReference type="Proteomes" id="UP001151518">
    <property type="component" value="Unassembled WGS sequence"/>
</dbReference>
<dbReference type="EMBL" id="JANBTW010000007">
    <property type="protein sequence ID" value="KAJ2680129.1"/>
    <property type="molecule type" value="Genomic_DNA"/>
</dbReference>
<accession>A0A9W8G6J9</accession>
<comment type="caution">
    <text evidence="1">The sequence shown here is derived from an EMBL/GenBank/DDBJ whole genome shotgun (WGS) entry which is preliminary data.</text>
</comment>
<proteinExistence type="predicted"/>
<organism evidence="1 2">
    <name type="scientific">Coemansia spiralis</name>
    <dbReference type="NCBI Taxonomy" id="417178"/>
    <lineage>
        <taxon>Eukaryota</taxon>
        <taxon>Fungi</taxon>
        <taxon>Fungi incertae sedis</taxon>
        <taxon>Zoopagomycota</taxon>
        <taxon>Kickxellomycotina</taxon>
        <taxon>Kickxellomycetes</taxon>
        <taxon>Kickxellales</taxon>
        <taxon>Kickxellaceae</taxon>
        <taxon>Coemansia</taxon>
    </lineage>
</organism>
<protein>
    <submittedName>
        <fullName evidence="1">Uncharacterized protein</fullName>
    </submittedName>
</protein>
<dbReference type="OrthoDB" id="5526785at2759"/>
<name>A0A9W8G6J9_9FUNG</name>
<sequence length="98" mass="10837">MFRLATKLSKMPAKQLAARGYISQVPRVSSMGNTSTHEHAPVETYTGDISFNEDIAMERFHEKAIATDSMHAAANYEQVRVVPSASSSYQNINVVYGQ</sequence>
<evidence type="ECO:0000313" key="2">
    <source>
        <dbReference type="Proteomes" id="UP001151518"/>
    </source>
</evidence>
<reference evidence="1" key="1">
    <citation type="submission" date="2022-07" db="EMBL/GenBank/DDBJ databases">
        <title>Phylogenomic reconstructions and comparative analyses of Kickxellomycotina fungi.</title>
        <authorList>
            <person name="Reynolds N.K."/>
            <person name="Stajich J.E."/>
            <person name="Barry K."/>
            <person name="Grigoriev I.V."/>
            <person name="Crous P."/>
            <person name="Smith M.E."/>
        </authorList>
    </citation>
    <scope>NUCLEOTIDE SEQUENCE</scope>
    <source>
        <strain evidence="1">NRRL 3115</strain>
    </source>
</reference>
<gene>
    <name evidence="1" type="ORF">GGI25_001020</name>
</gene>